<reference evidence="2" key="1">
    <citation type="submission" date="2019-08" db="EMBL/GenBank/DDBJ databases">
        <authorList>
            <person name="Kucharzyk K."/>
            <person name="Murdoch R.W."/>
            <person name="Higgins S."/>
            <person name="Loffler F."/>
        </authorList>
    </citation>
    <scope>NUCLEOTIDE SEQUENCE</scope>
</reference>
<sequence length="170" mass="19794">MIVQDINDGIREDQILKNGGKEKLINGDDISPVQIERLKQRTDIINEYSKKKENLLKKQMLVEIHVDSRVTDQRIDIFFYYRRGCIKSEKLNNILQKTIEAKYKKAQPSKVYGGNVTARDLFTLRNTSITASFIELGNIQNPADQIRIMEPNNRQAIANWLYDGILNYYK</sequence>
<dbReference type="GO" id="GO:0008745">
    <property type="term" value="F:N-acetylmuramoyl-L-alanine amidase activity"/>
    <property type="evidence" value="ECO:0007669"/>
    <property type="project" value="InterPro"/>
</dbReference>
<dbReference type="AlphaFoldDB" id="A0A645GEX9"/>
<protein>
    <recommendedName>
        <fullName evidence="1">MurNAc-LAA domain-containing protein</fullName>
    </recommendedName>
</protein>
<feature type="domain" description="MurNAc-LAA" evidence="1">
    <location>
        <begin position="58"/>
        <end position="166"/>
    </location>
</feature>
<dbReference type="GO" id="GO:0009253">
    <property type="term" value="P:peptidoglycan catabolic process"/>
    <property type="evidence" value="ECO:0007669"/>
    <property type="project" value="InterPro"/>
</dbReference>
<dbReference type="CDD" id="cd02696">
    <property type="entry name" value="MurNAc-LAA"/>
    <property type="match status" value="1"/>
</dbReference>
<evidence type="ECO:0000259" key="1">
    <source>
        <dbReference type="SMART" id="SM00646"/>
    </source>
</evidence>
<dbReference type="Pfam" id="PF01520">
    <property type="entry name" value="Amidase_3"/>
    <property type="match status" value="1"/>
</dbReference>
<dbReference type="SMART" id="SM00646">
    <property type="entry name" value="Ami_3"/>
    <property type="match status" value="1"/>
</dbReference>
<dbReference type="InterPro" id="IPR002508">
    <property type="entry name" value="MurNAc-LAA_cat"/>
</dbReference>
<comment type="caution">
    <text evidence="2">The sequence shown here is derived from an EMBL/GenBank/DDBJ whole genome shotgun (WGS) entry which is preliminary data.</text>
</comment>
<organism evidence="2">
    <name type="scientific">bioreactor metagenome</name>
    <dbReference type="NCBI Taxonomy" id="1076179"/>
    <lineage>
        <taxon>unclassified sequences</taxon>
        <taxon>metagenomes</taxon>
        <taxon>ecological metagenomes</taxon>
    </lineage>
</organism>
<dbReference type="SUPFAM" id="SSF53187">
    <property type="entry name" value="Zn-dependent exopeptidases"/>
    <property type="match status" value="1"/>
</dbReference>
<proteinExistence type="predicted"/>
<dbReference type="EMBL" id="VSSQ01073159">
    <property type="protein sequence ID" value="MPN24339.1"/>
    <property type="molecule type" value="Genomic_DNA"/>
</dbReference>
<accession>A0A645GEX9</accession>
<evidence type="ECO:0000313" key="2">
    <source>
        <dbReference type="EMBL" id="MPN24339.1"/>
    </source>
</evidence>
<gene>
    <name evidence="2" type="ORF">SDC9_171736</name>
</gene>
<dbReference type="Gene3D" id="3.40.630.40">
    <property type="entry name" value="Zn-dependent exopeptidases"/>
    <property type="match status" value="1"/>
</dbReference>
<name>A0A645GEX9_9ZZZZ</name>